<dbReference type="PANTHER" id="PTHR34385:SF1">
    <property type="entry name" value="PEPTIDOGLYCAN L-ALANYL-D-GLUTAMATE ENDOPEPTIDASE CWLK"/>
    <property type="match status" value="1"/>
</dbReference>
<accession>A0ABM9QEJ0</accession>
<reference evidence="4 5" key="1">
    <citation type="journal article" date="2014" name="Int. J. Syst. Evol. Microbiol.">
        <title>Complete genome of a new Firmicutes species belonging to the dominant human colonic microbiota ('Ruminococcus bicirculans') reveals two chromosomes and a selective capacity to utilize plant glucans.</title>
        <authorList>
            <consortium name="NISC Comparative Sequencing Program"/>
            <person name="Wegmann U."/>
            <person name="Louis P."/>
            <person name="Goesmann A."/>
            <person name="Henrissat B."/>
            <person name="Duncan S.H."/>
            <person name="Flint H.J."/>
        </authorList>
    </citation>
    <scope>NUCLEOTIDE SEQUENCE [LARGE SCALE GENOMIC DNA]</scope>
    <source>
        <strain evidence="4 5">80/3</strain>
    </source>
</reference>
<dbReference type="RefSeq" id="WP_242843660.1">
    <property type="nucleotide sequence ID" value="NZ_DAWALU010000005.1"/>
</dbReference>
<feature type="region of interest" description="Disordered" evidence="1">
    <location>
        <begin position="79"/>
        <end position="117"/>
    </location>
</feature>
<dbReference type="Gene3D" id="3.30.1380.10">
    <property type="match status" value="1"/>
</dbReference>
<dbReference type="EC" id="3.4.16.4" evidence="4"/>
<dbReference type="InterPro" id="IPR052179">
    <property type="entry name" value="DD-CPase-like"/>
</dbReference>
<feature type="transmembrane region" description="Helical" evidence="2">
    <location>
        <begin position="52"/>
        <end position="70"/>
    </location>
</feature>
<feature type="compositionally biased region" description="Low complexity" evidence="1">
    <location>
        <begin position="89"/>
        <end position="98"/>
    </location>
</feature>
<keyword evidence="2" id="KW-0472">Membrane</keyword>
<dbReference type="EMBL" id="HF545616">
    <property type="protein sequence ID" value="CCO04227.1"/>
    <property type="molecule type" value="Genomic_DNA"/>
</dbReference>
<dbReference type="GO" id="GO:0009002">
    <property type="term" value="F:serine-type D-Ala-D-Ala carboxypeptidase activity"/>
    <property type="evidence" value="ECO:0007669"/>
    <property type="project" value="UniProtKB-EC"/>
</dbReference>
<feature type="domain" description="D-alanyl-D-alanine carboxypeptidase-like core" evidence="3">
    <location>
        <begin position="148"/>
        <end position="268"/>
    </location>
</feature>
<feature type="compositionally biased region" description="Polar residues" evidence="1">
    <location>
        <begin position="1"/>
        <end position="17"/>
    </location>
</feature>
<organism evidence="4 5">
    <name type="scientific">Ruminococcus bicirculans</name>
    <name type="common">ex Wegman et al. 2014</name>
    <dbReference type="NCBI Taxonomy" id="1160721"/>
    <lineage>
        <taxon>Bacteria</taxon>
        <taxon>Bacillati</taxon>
        <taxon>Bacillota</taxon>
        <taxon>Clostridia</taxon>
        <taxon>Eubacteriales</taxon>
        <taxon>Oscillospiraceae</taxon>
        <taxon>Ruminococcus</taxon>
    </lineage>
</organism>
<feature type="region of interest" description="Disordered" evidence="1">
    <location>
        <begin position="1"/>
        <end position="26"/>
    </location>
</feature>
<keyword evidence="5" id="KW-1185">Reference proteome</keyword>
<name>A0ABM9QEJ0_9FIRM</name>
<proteinExistence type="predicted"/>
<keyword evidence="4" id="KW-0378">Hydrolase</keyword>
<gene>
    <name evidence="4" type="primary">vanY1</name>
    <name evidence="4" type="ORF">RBI_I00503</name>
</gene>
<dbReference type="InterPro" id="IPR003709">
    <property type="entry name" value="VanY-like_core_dom"/>
</dbReference>
<dbReference type="InterPro" id="IPR009045">
    <property type="entry name" value="Zn_M74/Hedgehog-like"/>
</dbReference>
<evidence type="ECO:0000256" key="2">
    <source>
        <dbReference type="SAM" id="Phobius"/>
    </source>
</evidence>
<feature type="compositionally biased region" description="Low complexity" evidence="1">
    <location>
        <begin position="315"/>
        <end position="330"/>
    </location>
</feature>
<dbReference type="SUPFAM" id="SSF55166">
    <property type="entry name" value="Hedgehog/DD-peptidase"/>
    <property type="match status" value="1"/>
</dbReference>
<dbReference type="Proteomes" id="UP000027600">
    <property type="component" value="Chromosome I"/>
</dbReference>
<evidence type="ECO:0000256" key="1">
    <source>
        <dbReference type="SAM" id="MobiDB-lite"/>
    </source>
</evidence>
<protein>
    <submittedName>
        <fullName evidence="4">D-alanyl-D-alanine carboxypeptidase</fullName>
        <ecNumber evidence="4">3.4.16.4</ecNumber>
    </submittedName>
</protein>
<evidence type="ECO:0000313" key="4">
    <source>
        <dbReference type="EMBL" id="CCO04227.1"/>
    </source>
</evidence>
<dbReference type="PANTHER" id="PTHR34385">
    <property type="entry name" value="D-ALANYL-D-ALANINE CARBOXYPEPTIDASE"/>
    <property type="match status" value="1"/>
</dbReference>
<dbReference type="CDD" id="cd14852">
    <property type="entry name" value="LD-carboxypeptidase"/>
    <property type="match status" value="1"/>
</dbReference>
<feature type="compositionally biased region" description="Basic and acidic residues" evidence="1">
    <location>
        <begin position="104"/>
        <end position="117"/>
    </location>
</feature>
<feature type="compositionally biased region" description="Polar residues" evidence="1">
    <location>
        <begin position="299"/>
        <end position="313"/>
    </location>
</feature>
<sequence>MNNQTNNENLSQDTNGQPDEYSAYRDEEYERMRIEMEKRRAERRAREHRRVMKNRIIAIAILLVIIFVIVKACGGRSDNKPAAYSSSQTESTKQAEAKTTTKKKTSDNSKAEETKHKIEQSNGMTFVDGILIVNKTYSLPSDYAPGVSTIAQNAFDEMAAAAAQDGITLFVNSSYRSYQDQESLYNSYAAERGTEAADEVSSRPGHSEHQTGLTFDVNTTEDSFAGTPEANWLAEHCAEYGFIIRYPEGKEDKTGYVYEPWHIRYLGKEKAQAVTKSGLCLEEYLGVTSDYKYAEDQNCSSLNTSDTQSSQADGYTDGYYQDNTNYDYQY</sequence>
<keyword evidence="4" id="KW-0121">Carboxypeptidase</keyword>
<evidence type="ECO:0000259" key="3">
    <source>
        <dbReference type="Pfam" id="PF02557"/>
    </source>
</evidence>
<dbReference type="Pfam" id="PF02557">
    <property type="entry name" value="VanY"/>
    <property type="match status" value="1"/>
</dbReference>
<keyword evidence="2" id="KW-1133">Transmembrane helix</keyword>
<feature type="region of interest" description="Disordered" evidence="1">
    <location>
        <begin position="299"/>
        <end position="330"/>
    </location>
</feature>
<keyword evidence="2" id="KW-0812">Transmembrane</keyword>
<evidence type="ECO:0000313" key="5">
    <source>
        <dbReference type="Proteomes" id="UP000027600"/>
    </source>
</evidence>
<dbReference type="InterPro" id="IPR058193">
    <property type="entry name" value="VanY/YodJ_core_dom"/>
</dbReference>
<keyword evidence="4" id="KW-0645">Protease</keyword>